<evidence type="ECO:0000313" key="3">
    <source>
        <dbReference type="Proteomes" id="UP000799423"/>
    </source>
</evidence>
<name>A0A6A7B2H7_9PLEO</name>
<dbReference type="AlphaFoldDB" id="A0A6A7B2H7"/>
<dbReference type="EMBL" id="MU006317">
    <property type="protein sequence ID" value="KAF2848558.1"/>
    <property type="molecule type" value="Genomic_DNA"/>
</dbReference>
<keyword evidence="1" id="KW-0732">Signal</keyword>
<reference evidence="2" key="1">
    <citation type="submission" date="2020-01" db="EMBL/GenBank/DDBJ databases">
        <authorList>
            <consortium name="DOE Joint Genome Institute"/>
            <person name="Haridas S."/>
            <person name="Albert R."/>
            <person name="Binder M."/>
            <person name="Bloem J."/>
            <person name="Labutti K."/>
            <person name="Salamov A."/>
            <person name="Andreopoulos B."/>
            <person name="Baker S.E."/>
            <person name="Barry K."/>
            <person name="Bills G."/>
            <person name="Bluhm B.H."/>
            <person name="Cannon C."/>
            <person name="Castanera R."/>
            <person name="Culley D.E."/>
            <person name="Daum C."/>
            <person name="Ezra D."/>
            <person name="Gonzalez J.B."/>
            <person name="Henrissat B."/>
            <person name="Kuo A."/>
            <person name="Liang C."/>
            <person name="Lipzen A."/>
            <person name="Lutzoni F."/>
            <person name="Magnuson J."/>
            <person name="Mondo S."/>
            <person name="Nolan M."/>
            <person name="Ohm R."/>
            <person name="Pangilinan J."/>
            <person name="Park H.-J."/>
            <person name="Ramirez L."/>
            <person name="Alfaro M."/>
            <person name="Sun H."/>
            <person name="Tritt A."/>
            <person name="Yoshinaga Y."/>
            <person name="Zwiers L.-H."/>
            <person name="Turgeon B.G."/>
            <person name="Goodwin S.B."/>
            <person name="Spatafora J.W."/>
            <person name="Crous P.W."/>
            <person name="Grigoriev I.V."/>
        </authorList>
    </citation>
    <scope>NUCLEOTIDE SEQUENCE</scope>
    <source>
        <strain evidence="2">IPT5</strain>
    </source>
</reference>
<sequence>MHVSYTIPTLLTLTSLAAAHSWLHCTAHNNTEILADMKAASLETPPRTIDPLGPWFADLCHGWPRAKQNPGNWIDESSNYVWALGGSDTHACHPTQRSPAQYHTSTDPKLAYHKNPAPMATARAGDSIKLMFGGNGHSRGDMGGVKTGNAGKVAVYWKGKKESEIVDVKEFTEEHKVQENGFSDESFAYPADKSIVSPPQLQDKGNWMTLKLPECMEAGRHMMVWVWYIADKPSFSTCFDVMIQ</sequence>
<proteinExistence type="predicted"/>
<organism evidence="2 3">
    <name type="scientific">Plenodomus tracheiphilus IPT5</name>
    <dbReference type="NCBI Taxonomy" id="1408161"/>
    <lineage>
        <taxon>Eukaryota</taxon>
        <taxon>Fungi</taxon>
        <taxon>Dikarya</taxon>
        <taxon>Ascomycota</taxon>
        <taxon>Pezizomycotina</taxon>
        <taxon>Dothideomycetes</taxon>
        <taxon>Pleosporomycetidae</taxon>
        <taxon>Pleosporales</taxon>
        <taxon>Pleosporineae</taxon>
        <taxon>Leptosphaeriaceae</taxon>
        <taxon>Plenodomus</taxon>
    </lineage>
</organism>
<protein>
    <recommendedName>
        <fullName evidence="4">Lytic polysaccharide monooxygenase</fullName>
    </recommendedName>
</protein>
<evidence type="ECO:0000313" key="2">
    <source>
        <dbReference type="EMBL" id="KAF2848558.1"/>
    </source>
</evidence>
<keyword evidence="3" id="KW-1185">Reference proteome</keyword>
<feature type="chain" id="PRO_5025338202" description="Lytic polysaccharide monooxygenase" evidence="1">
    <location>
        <begin position="20"/>
        <end position="244"/>
    </location>
</feature>
<gene>
    <name evidence="2" type="ORF">T440DRAFT_519979</name>
</gene>
<evidence type="ECO:0008006" key="4">
    <source>
        <dbReference type="Google" id="ProtNLM"/>
    </source>
</evidence>
<evidence type="ECO:0000256" key="1">
    <source>
        <dbReference type="SAM" id="SignalP"/>
    </source>
</evidence>
<feature type="signal peptide" evidence="1">
    <location>
        <begin position="1"/>
        <end position="19"/>
    </location>
</feature>
<accession>A0A6A7B2H7</accession>
<dbReference type="Proteomes" id="UP000799423">
    <property type="component" value="Unassembled WGS sequence"/>
</dbReference>
<dbReference type="OrthoDB" id="5276978at2759"/>